<dbReference type="InterPro" id="IPR001525">
    <property type="entry name" value="C5_MeTfrase"/>
</dbReference>
<dbReference type="Gene3D" id="3.90.120.10">
    <property type="entry name" value="DNA Methylase, subunit A, domain 2"/>
    <property type="match status" value="1"/>
</dbReference>
<evidence type="ECO:0000256" key="1">
    <source>
        <dbReference type="ARBA" id="ARBA00011975"/>
    </source>
</evidence>
<dbReference type="InterPro" id="IPR029063">
    <property type="entry name" value="SAM-dependent_MTases_sf"/>
</dbReference>
<dbReference type="PANTHER" id="PTHR10629:SF52">
    <property type="entry name" value="DNA (CYTOSINE-5)-METHYLTRANSFERASE 1"/>
    <property type="match status" value="1"/>
</dbReference>
<keyword evidence="2 6" id="KW-0489">Methyltransferase</keyword>
<accession>A0ABS4W278</accession>
<dbReference type="SUPFAM" id="SSF53335">
    <property type="entry name" value="S-adenosyl-L-methionine-dependent methyltransferases"/>
    <property type="match status" value="1"/>
</dbReference>
<dbReference type="GO" id="GO:0003886">
    <property type="term" value="F:DNA (cytosine-5-)-methyltransferase activity"/>
    <property type="evidence" value="ECO:0007669"/>
    <property type="project" value="UniProtKB-EC"/>
</dbReference>
<dbReference type="InterPro" id="IPR050390">
    <property type="entry name" value="C5-Methyltransferase"/>
</dbReference>
<keyword evidence="4 6" id="KW-0949">S-adenosyl-L-methionine</keyword>
<name>A0ABS4W278_9PSEU</name>
<dbReference type="Gene3D" id="3.40.50.150">
    <property type="entry name" value="Vaccinia Virus protein VP39"/>
    <property type="match status" value="1"/>
</dbReference>
<dbReference type="PROSITE" id="PS51679">
    <property type="entry name" value="SAM_MT_C5"/>
    <property type="match status" value="1"/>
</dbReference>
<dbReference type="RefSeq" id="WP_210033389.1">
    <property type="nucleotide sequence ID" value="NZ_JAGINU010000001.1"/>
</dbReference>
<evidence type="ECO:0000313" key="8">
    <source>
        <dbReference type="Proteomes" id="UP001519295"/>
    </source>
</evidence>
<reference evidence="7 8" key="1">
    <citation type="submission" date="2021-03" db="EMBL/GenBank/DDBJ databases">
        <title>Sequencing the genomes of 1000 actinobacteria strains.</title>
        <authorList>
            <person name="Klenk H.-P."/>
        </authorList>
    </citation>
    <scope>NUCLEOTIDE SEQUENCE [LARGE SCALE GENOMIC DNA]</scope>
    <source>
        <strain evidence="7 8">DSM 45256</strain>
    </source>
</reference>
<sequence length="323" mass="35285">MTTAIDGFAGAGGSTEGLTQAGIDVLVAANHWPTAVATHKLNHPGIEHRIANLSETNWSSFPRTAIAWWSPSCVGHTLATGKKAPTADQERRRDTAAAVDRATAFAAVACADLHRQPVLLIENVLNFRRWALYPGWLGMLHALGYRTRELILNARDFGHAQDRKRLFIVATQPGVEIDLTMPPQSAVPASTILDPDLGERVTRRLYVTPQIEEITEDGVPHLVTYRNHARARRADRYPIATVTAGGNHHAVATLVDGVPHHRMLTDRERARAQGFPDTYRFTSRESRDVIKQIGNAVPVGIARWLGECAAAALGETTTQEVAA</sequence>
<keyword evidence="8" id="KW-1185">Reference proteome</keyword>
<proteinExistence type="inferred from homology"/>
<comment type="similarity">
    <text evidence="6">Belongs to the class I-like SAM-binding methyltransferase superfamily. C5-methyltransferase family.</text>
</comment>
<dbReference type="Proteomes" id="UP001519295">
    <property type="component" value="Unassembled WGS sequence"/>
</dbReference>
<dbReference type="PRINTS" id="PR00105">
    <property type="entry name" value="C5METTRFRASE"/>
</dbReference>
<dbReference type="Pfam" id="PF00145">
    <property type="entry name" value="DNA_methylase"/>
    <property type="match status" value="1"/>
</dbReference>
<dbReference type="EC" id="2.1.1.37" evidence="1"/>
<dbReference type="GO" id="GO:0032259">
    <property type="term" value="P:methylation"/>
    <property type="evidence" value="ECO:0007669"/>
    <property type="project" value="UniProtKB-KW"/>
</dbReference>
<evidence type="ECO:0000256" key="2">
    <source>
        <dbReference type="ARBA" id="ARBA00022603"/>
    </source>
</evidence>
<keyword evidence="3 6" id="KW-0808">Transferase</keyword>
<gene>
    <name evidence="7" type="ORF">JOF36_005975</name>
</gene>
<evidence type="ECO:0000256" key="3">
    <source>
        <dbReference type="ARBA" id="ARBA00022679"/>
    </source>
</evidence>
<keyword evidence="5" id="KW-0680">Restriction system</keyword>
<evidence type="ECO:0000256" key="6">
    <source>
        <dbReference type="PROSITE-ProRule" id="PRU01016"/>
    </source>
</evidence>
<feature type="active site" evidence="6">
    <location>
        <position position="73"/>
    </location>
</feature>
<dbReference type="EMBL" id="JAGINU010000001">
    <property type="protein sequence ID" value="MBP2370279.1"/>
    <property type="molecule type" value="Genomic_DNA"/>
</dbReference>
<protein>
    <recommendedName>
        <fullName evidence="1">DNA (cytosine-5-)-methyltransferase</fullName>
        <ecNumber evidence="1">2.1.1.37</ecNumber>
    </recommendedName>
</protein>
<dbReference type="PANTHER" id="PTHR10629">
    <property type="entry name" value="CYTOSINE-SPECIFIC METHYLTRANSFERASE"/>
    <property type="match status" value="1"/>
</dbReference>
<evidence type="ECO:0000313" key="7">
    <source>
        <dbReference type="EMBL" id="MBP2370279.1"/>
    </source>
</evidence>
<organism evidence="7 8">
    <name type="scientific">Pseudonocardia parietis</name>
    <dbReference type="NCBI Taxonomy" id="570936"/>
    <lineage>
        <taxon>Bacteria</taxon>
        <taxon>Bacillati</taxon>
        <taxon>Actinomycetota</taxon>
        <taxon>Actinomycetes</taxon>
        <taxon>Pseudonocardiales</taxon>
        <taxon>Pseudonocardiaceae</taxon>
        <taxon>Pseudonocardia</taxon>
    </lineage>
</organism>
<evidence type="ECO:0000256" key="4">
    <source>
        <dbReference type="ARBA" id="ARBA00022691"/>
    </source>
</evidence>
<comment type="caution">
    <text evidence="7">The sequence shown here is derived from an EMBL/GenBank/DDBJ whole genome shotgun (WGS) entry which is preliminary data.</text>
</comment>
<evidence type="ECO:0000256" key="5">
    <source>
        <dbReference type="ARBA" id="ARBA00022747"/>
    </source>
</evidence>